<dbReference type="AlphaFoldDB" id="A0A8J3WDE2"/>
<accession>A0A8J3WDE2</accession>
<name>A0A8J3WDE2_PLARO</name>
<proteinExistence type="predicted"/>
<organism evidence="2 3">
    <name type="scientific">Planobispora rosea</name>
    <dbReference type="NCBI Taxonomy" id="35762"/>
    <lineage>
        <taxon>Bacteria</taxon>
        <taxon>Bacillati</taxon>
        <taxon>Actinomycetota</taxon>
        <taxon>Actinomycetes</taxon>
        <taxon>Streptosporangiales</taxon>
        <taxon>Streptosporangiaceae</taxon>
        <taxon>Planobispora</taxon>
    </lineage>
</organism>
<comment type="caution">
    <text evidence="2">The sequence shown here is derived from an EMBL/GenBank/DDBJ whole genome shotgun (WGS) entry which is preliminary data.</text>
</comment>
<sequence length="132" mass="14153">MSEEPTRTGPGNSLMETEPRWGETGLARTVPGTDGAREADAVELASTGRGSVVLSLAGFQDQWVTVASIAGKPQRGGVPVLLLGEREGAYAFYDCVRRETFRLPVGSTSLHRFELEPDRPDDFTCDALTAAP</sequence>
<dbReference type="RefSeq" id="WP_189242442.1">
    <property type="nucleotide sequence ID" value="NZ_BMQP01000015.1"/>
</dbReference>
<protein>
    <submittedName>
        <fullName evidence="2">Uncharacterized protein</fullName>
    </submittedName>
</protein>
<evidence type="ECO:0000313" key="3">
    <source>
        <dbReference type="Proteomes" id="UP000655044"/>
    </source>
</evidence>
<feature type="region of interest" description="Disordered" evidence="1">
    <location>
        <begin position="1"/>
        <end position="34"/>
    </location>
</feature>
<reference evidence="2" key="1">
    <citation type="submission" date="2021-01" db="EMBL/GenBank/DDBJ databases">
        <title>Whole genome shotgun sequence of Planobispora rosea NBRC 15558.</title>
        <authorList>
            <person name="Komaki H."/>
            <person name="Tamura T."/>
        </authorList>
    </citation>
    <scope>NUCLEOTIDE SEQUENCE</scope>
    <source>
        <strain evidence="2">NBRC 15558</strain>
    </source>
</reference>
<dbReference type="EMBL" id="BOOI01000033">
    <property type="protein sequence ID" value="GIH85235.1"/>
    <property type="molecule type" value="Genomic_DNA"/>
</dbReference>
<gene>
    <name evidence="2" type="ORF">Pro02_36430</name>
</gene>
<keyword evidence="3" id="KW-1185">Reference proteome</keyword>
<evidence type="ECO:0000313" key="2">
    <source>
        <dbReference type="EMBL" id="GIH85235.1"/>
    </source>
</evidence>
<evidence type="ECO:0000256" key="1">
    <source>
        <dbReference type="SAM" id="MobiDB-lite"/>
    </source>
</evidence>
<dbReference type="Proteomes" id="UP000655044">
    <property type="component" value="Unassembled WGS sequence"/>
</dbReference>